<dbReference type="AlphaFoldDB" id="A0A6M8HXK8"/>
<evidence type="ECO:0000313" key="2">
    <source>
        <dbReference type="Proteomes" id="UP000500767"/>
    </source>
</evidence>
<sequence>MLFEPAVDNQVSTVRKPRQDSFAFVRPEPTVAVTYRATGPVHRWLH</sequence>
<reference evidence="1 2" key="1">
    <citation type="journal article" date="2014" name="World J. Microbiol. Biotechnol.">
        <title>Biodiversity and physiological characteristics of Antarctic and Arctic lichens-associated bacteria.</title>
        <authorList>
            <person name="Lee Y.M."/>
            <person name="Kim E.H."/>
            <person name="Lee H.K."/>
            <person name="Hong S.G."/>
        </authorList>
    </citation>
    <scope>NUCLEOTIDE SEQUENCE [LARGE SCALE GENOMIC DNA]</scope>
    <source>
        <strain evidence="1 2">PAMC 26569</strain>
        <plasmid evidence="1">unnamed1</plasmid>
    </source>
</reference>
<dbReference type="EMBL" id="CP053709">
    <property type="protein sequence ID" value="QKE92937.1"/>
    <property type="molecule type" value="Genomic_DNA"/>
</dbReference>
<protein>
    <submittedName>
        <fullName evidence="1">Uncharacterized protein</fullName>
    </submittedName>
</protein>
<dbReference type="Proteomes" id="UP000500767">
    <property type="component" value="Plasmid unnamed1"/>
</dbReference>
<organism evidence="1 2">
    <name type="scientific">Lichenicola cladoniae</name>
    <dbReference type="NCBI Taxonomy" id="1484109"/>
    <lineage>
        <taxon>Bacteria</taxon>
        <taxon>Pseudomonadati</taxon>
        <taxon>Pseudomonadota</taxon>
        <taxon>Alphaproteobacteria</taxon>
        <taxon>Acetobacterales</taxon>
        <taxon>Acetobacteraceae</taxon>
        <taxon>Lichenicola</taxon>
    </lineage>
</organism>
<evidence type="ECO:0000313" key="1">
    <source>
        <dbReference type="EMBL" id="QKE92937.1"/>
    </source>
</evidence>
<dbReference type="RefSeq" id="WP_171837407.1">
    <property type="nucleotide sequence ID" value="NZ_CP053709.1"/>
</dbReference>
<proteinExistence type="predicted"/>
<keyword evidence="1" id="KW-0614">Plasmid</keyword>
<gene>
    <name evidence="1" type="ORF">HN018_22210</name>
</gene>
<name>A0A6M8HXK8_9PROT</name>
<accession>A0A6M8HXK8</accession>
<geneLocation type="plasmid" evidence="1 2">
    <name>unnamed1</name>
</geneLocation>
<dbReference type="KEGG" id="lck:HN018_22210"/>
<keyword evidence="2" id="KW-1185">Reference proteome</keyword>